<keyword evidence="2" id="KW-1185">Reference proteome</keyword>
<organism evidence="1 2">
    <name type="scientific">Ambrosiozyma monospora</name>
    <name type="common">Yeast</name>
    <name type="synonym">Endomycopsis monosporus</name>
    <dbReference type="NCBI Taxonomy" id="43982"/>
    <lineage>
        <taxon>Eukaryota</taxon>
        <taxon>Fungi</taxon>
        <taxon>Dikarya</taxon>
        <taxon>Ascomycota</taxon>
        <taxon>Saccharomycotina</taxon>
        <taxon>Pichiomycetes</taxon>
        <taxon>Pichiales</taxon>
        <taxon>Pichiaceae</taxon>
        <taxon>Ambrosiozyma</taxon>
    </lineage>
</organism>
<protein>
    <submittedName>
        <fullName evidence="1">Unnamed protein product</fullName>
    </submittedName>
</protein>
<sequence length="99" mass="11397">MGRSYHLIATACKDGFVRIFKLVEYFNKYKKSPEEGSLRFELETLGEFDYETEVWRVQWNSTGTILSSCGDDGLVRLYKCNYANKFQCMSVISAEASKP</sequence>
<reference evidence="1" key="1">
    <citation type="submission" date="2023-04" db="EMBL/GenBank/DDBJ databases">
        <title>Ambrosiozyma monospora NBRC 10751.</title>
        <authorList>
            <person name="Ichikawa N."/>
            <person name="Sato H."/>
            <person name="Tonouchi N."/>
        </authorList>
    </citation>
    <scope>NUCLEOTIDE SEQUENCE</scope>
    <source>
        <strain evidence="1">NBRC 10751</strain>
    </source>
</reference>
<gene>
    <name evidence="1" type="ORF">Amon02_000507700</name>
</gene>
<dbReference type="Proteomes" id="UP001165064">
    <property type="component" value="Unassembled WGS sequence"/>
</dbReference>
<name>A0ACB5T5L7_AMBMO</name>
<evidence type="ECO:0000313" key="2">
    <source>
        <dbReference type="Proteomes" id="UP001165064"/>
    </source>
</evidence>
<accession>A0ACB5T5L7</accession>
<dbReference type="EMBL" id="BSXS01003640">
    <property type="protein sequence ID" value="GME81666.1"/>
    <property type="molecule type" value="Genomic_DNA"/>
</dbReference>
<proteinExistence type="predicted"/>
<comment type="caution">
    <text evidence="1">The sequence shown here is derived from an EMBL/GenBank/DDBJ whole genome shotgun (WGS) entry which is preliminary data.</text>
</comment>
<evidence type="ECO:0000313" key="1">
    <source>
        <dbReference type="EMBL" id="GME81666.1"/>
    </source>
</evidence>